<keyword evidence="2" id="KW-0812">Transmembrane</keyword>
<proteinExistence type="predicted"/>
<sequence>MDNIQVNFEIFWSVIAALLAYDIIFGVLNGLGGFISRRSCSAKVYVGSAQGSGPGGMVVKGRDSLSTESSAAESKE</sequence>
<keyword evidence="2" id="KW-1133">Transmembrane helix</keyword>
<gene>
    <name evidence="3" type="ORF">JEU22_17885</name>
</gene>
<comment type="caution">
    <text evidence="3">The sequence shown here is derived from an EMBL/GenBank/DDBJ whole genome shotgun (WGS) entry which is preliminary data.</text>
</comment>
<accession>A0A8I1EFM1</accession>
<evidence type="ECO:0000256" key="2">
    <source>
        <dbReference type="SAM" id="Phobius"/>
    </source>
</evidence>
<feature type="compositionally biased region" description="Polar residues" evidence="1">
    <location>
        <begin position="66"/>
        <end position="76"/>
    </location>
</feature>
<reference evidence="3" key="1">
    <citation type="submission" date="2020-12" db="EMBL/GenBank/DDBJ databases">
        <title>Enhanced detection system for hospital associated transmission using whole genome sequencing surveillance.</title>
        <authorList>
            <person name="Harrison L.H."/>
            <person name="Van Tyne D."/>
            <person name="Marsh J.W."/>
            <person name="Griffith M.P."/>
            <person name="Snyder D.J."/>
            <person name="Cooper V.S."/>
            <person name="Mustapha M."/>
        </authorList>
    </citation>
    <scope>NUCLEOTIDE SEQUENCE</scope>
    <source>
        <strain evidence="3">PSB00042</strain>
    </source>
</reference>
<dbReference type="Proteomes" id="UP000637061">
    <property type="component" value="Unassembled WGS sequence"/>
</dbReference>
<dbReference type="AlphaFoldDB" id="A0A8I1EFM1"/>
<organism evidence="3 4">
    <name type="scientific">Pseudomonas putida</name>
    <name type="common">Arthrobacter siderocapsulatus</name>
    <dbReference type="NCBI Taxonomy" id="303"/>
    <lineage>
        <taxon>Bacteria</taxon>
        <taxon>Pseudomonadati</taxon>
        <taxon>Pseudomonadota</taxon>
        <taxon>Gammaproteobacteria</taxon>
        <taxon>Pseudomonadales</taxon>
        <taxon>Pseudomonadaceae</taxon>
        <taxon>Pseudomonas</taxon>
    </lineage>
</organism>
<name>A0A8I1EFM1_PSEPU</name>
<feature type="transmembrane region" description="Helical" evidence="2">
    <location>
        <begin position="12"/>
        <end position="35"/>
    </location>
</feature>
<evidence type="ECO:0000313" key="3">
    <source>
        <dbReference type="EMBL" id="MBI6885780.1"/>
    </source>
</evidence>
<feature type="region of interest" description="Disordered" evidence="1">
    <location>
        <begin position="50"/>
        <end position="76"/>
    </location>
</feature>
<evidence type="ECO:0000256" key="1">
    <source>
        <dbReference type="SAM" id="MobiDB-lite"/>
    </source>
</evidence>
<evidence type="ECO:0000313" key="4">
    <source>
        <dbReference type="Proteomes" id="UP000637061"/>
    </source>
</evidence>
<dbReference type="EMBL" id="JAEHTE010000023">
    <property type="protein sequence ID" value="MBI6885780.1"/>
    <property type="molecule type" value="Genomic_DNA"/>
</dbReference>
<dbReference type="RefSeq" id="WP_198747708.1">
    <property type="nucleotide sequence ID" value="NZ_JAEHTE010000023.1"/>
</dbReference>
<keyword evidence="2" id="KW-0472">Membrane</keyword>
<protein>
    <submittedName>
        <fullName evidence="3">Uncharacterized protein</fullName>
    </submittedName>
</protein>